<feature type="region of interest" description="Disordered" evidence="1">
    <location>
        <begin position="150"/>
        <end position="179"/>
    </location>
</feature>
<comment type="caution">
    <text evidence="3">The sequence shown here is derived from an EMBL/GenBank/DDBJ whole genome shotgun (WGS) entry which is preliminary data.</text>
</comment>
<dbReference type="Proteomes" id="UP000235388">
    <property type="component" value="Unassembled WGS sequence"/>
</dbReference>
<dbReference type="EMBL" id="PGCJ01000633">
    <property type="protein sequence ID" value="PLW25270.1"/>
    <property type="molecule type" value="Genomic_DNA"/>
</dbReference>
<dbReference type="SUPFAM" id="SSF89895">
    <property type="entry name" value="FYSH domain"/>
    <property type="match status" value="1"/>
</dbReference>
<dbReference type="InterPro" id="IPR019783">
    <property type="entry name" value="SDO1/SBDS_N"/>
</dbReference>
<dbReference type="Pfam" id="PF01172">
    <property type="entry name" value="SBDS_N"/>
    <property type="match status" value="1"/>
</dbReference>
<evidence type="ECO:0000256" key="1">
    <source>
        <dbReference type="SAM" id="MobiDB-lite"/>
    </source>
</evidence>
<accession>A0A2N5TIF2</accession>
<dbReference type="InterPro" id="IPR036786">
    <property type="entry name" value="Ribosome_mat_SBDS_N_sf"/>
</dbReference>
<dbReference type="Gene3D" id="3.30.1250.10">
    <property type="entry name" value="Ribosome maturation protein SBDS, N-terminal domain"/>
    <property type="match status" value="1"/>
</dbReference>
<dbReference type="AlphaFoldDB" id="A0A2N5TIF2"/>
<sequence length="179" mass="19326">MQGDDIICSSCPIQSQTRLHSSLHQPNTPRPPFNPSPRSVHLYFLSIKSPPNMSPQITKVIYKPDSTSTDEFICIIADAAAYKKWLGGDKTVPLVEIVDSFDVFHTGQGAQGLLIRPSKQELENIFGSSKDDEVVTIVLQKGRLEVSDGHPLKFASKNDARGGNTGARVGTGASGHGGR</sequence>
<reference evidence="3 4" key="1">
    <citation type="submission" date="2017-11" db="EMBL/GenBank/DDBJ databases">
        <title>De novo assembly and phasing of dikaryotic genomes from two isolates of Puccinia coronata f. sp. avenae, the causal agent of oat crown rust.</title>
        <authorList>
            <person name="Miller M.E."/>
            <person name="Zhang Y."/>
            <person name="Omidvar V."/>
            <person name="Sperschneider J."/>
            <person name="Schwessinger B."/>
            <person name="Raley C."/>
            <person name="Palmer J.M."/>
            <person name="Garnica D."/>
            <person name="Upadhyaya N."/>
            <person name="Rathjen J."/>
            <person name="Taylor J.M."/>
            <person name="Park R.F."/>
            <person name="Dodds P.N."/>
            <person name="Hirsch C.D."/>
            <person name="Kianian S.F."/>
            <person name="Figueroa M."/>
        </authorList>
    </citation>
    <scope>NUCLEOTIDE SEQUENCE [LARGE SCALE GENOMIC DNA]</scope>
    <source>
        <strain evidence="3">12NC29</strain>
    </source>
</reference>
<evidence type="ECO:0000313" key="3">
    <source>
        <dbReference type="EMBL" id="PLW25270.1"/>
    </source>
</evidence>
<proteinExistence type="predicted"/>
<feature type="domain" description="Ribosome maturation protein SDO1/SBDS N-terminal" evidence="2">
    <location>
        <begin position="57"/>
        <end position="148"/>
    </location>
</feature>
<organism evidence="3 4">
    <name type="scientific">Puccinia coronata f. sp. avenae</name>
    <dbReference type="NCBI Taxonomy" id="200324"/>
    <lineage>
        <taxon>Eukaryota</taxon>
        <taxon>Fungi</taxon>
        <taxon>Dikarya</taxon>
        <taxon>Basidiomycota</taxon>
        <taxon>Pucciniomycotina</taxon>
        <taxon>Pucciniomycetes</taxon>
        <taxon>Pucciniales</taxon>
        <taxon>Pucciniaceae</taxon>
        <taxon>Puccinia</taxon>
    </lineage>
</organism>
<evidence type="ECO:0000259" key="2">
    <source>
        <dbReference type="Pfam" id="PF01172"/>
    </source>
</evidence>
<dbReference type="OrthoDB" id="2567806at2759"/>
<feature type="compositionally biased region" description="Basic and acidic residues" evidence="1">
    <location>
        <begin position="150"/>
        <end position="160"/>
    </location>
</feature>
<evidence type="ECO:0000313" key="4">
    <source>
        <dbReference type="Proteomes" id="UP000235388"/>
    </source>
</evidence>
<keyword evidence="4" id="KW-1185">Reference proteome</keyword>
<dbReference type="STRING" id="200324.A0A2N5TIF2"/>
<protein>
    <recommendedName>
        <fullName evidence="2">Ribosome maturation protein SDO1/SBDS N-terminal domain-containing protein</fullName>
    </recommendedName>
</protein>
<name>A0A2N5TIF2_9BASI</name>
<gene>
    <name evidence="3" type="ORF">PCANC_26174</name>
</gene>